<keyword evidence="1" id="KW-0677">Repeat</keyword>
<dbReference type="EMBL" id="AZHX01000202">
    <property type="protein sequence ID" value="ETX08507.1"/>
    <property type="molecule type" value="Genomic_DNA"/>
</dbReference>
<proteinExistence type="predicted"/>
<dbReference type="GO" id="GO:0061630">
    <property type="term" value="F:ubiquitin protein ligase activity"/>
    <property type="evidence" value="ECO:0007669"/>
    <property type="project" value="TreeGrafter"/>
</dbReference>
<dbReference type="Pfam" id="PF17170">
    <property type="entry name" value="DUF5128"/>
    <property type="match status" value="1"/>
</dbReference>
<evidence type="ECO:0008006" key="5">
    <source>
        <dbReference type="Google" id="ProtNLM"/>
    </source>
</evidence>
<evidence type="ECO:0000313" key="3">
    <source>
        <dbReference type="EMBL" id="ETX08507.1"/>
    </source>
</evidence>
<dbReference type="InterPro" id="IPR050952">
    <property type="entry name" value="TRIM-NHL_E3_ligases"/>
</dbReference>
<dbReference type="HOGENOM" id="CLU_008645_2_2_7"/>
<keyword evidence="4" id="KW-1185">Reference proteome</keyword>
<accession>W4MFS5</accession>
<dbReference type="GO" id="GO:0000209">
    <property type="term" value="P:protein polyubiquitination"/>
    <property type="evidence" value="ECO:0007669"/>
    <property type="project" value="TreeGrafter"/>
</dbReference>
<evidence type="ECO:0000256" key="2">
    <source>
        <dbReference type="PROSITE-ProRule" id="PRU00504"/>
    </source>
</evidence>
<organism evidence="3 4">
    <name type="scientific">Candidatus Entotheonella gemina</name>
    <dbReference type="NCBI Taxonomy" id="1429439"/>
    <lineage>
        <taxon>Bacteria</taxon>
        <taxon>Pseudomonadati</taxon>
        <taxon>Nitrospinota/Tectimicrobiota group</taxon>
        <taxon>Candidatus Tectimicrobiota</taxon>
        <taxon>Candidatus Entotheonellia</taxon>
        <taxon>Candidatus Entotheonellales</taxon>
        <taxon>Candidatus Entotheonellaceae</taxon>
        <taxon>Candidatus Entotheonella</taxon>
    </lineage>
</organism>
<evidence type="ECO:0000256" key="1">
    <source>
        <dbReference type="ARBA" id="ARBA00022737"/>
    </source>
</evidence>
<evidence type="ECO:0000313" key="4">
    <source>
        <dbReference type="Proteomes" id="UP000019140"/>
    </source>
</evidence>
<dbReference type="GO" id="GO:0043161">
    <property type="term" value="P:proteasome-mediated ubiquitin-dependent protein catabolic process"/>
    <property type="evidence" value="ECO:0007669"/>
    <property type="project" value="TreeGrafter"/>
</dbReference>
<dbReference type="Gene3D" id="2.120.10.30">
    <property type="entry name" value="TolB, C-terminal domain"/>
    <property type="match status" value="3"/>
</dbReference>
<dbReference type="InterPro" id="IPR011042">
    <property type="entry name" value="6-blade_b-propeller_TolB-like"/>
</dbReference>
<protein>
    <recommendedName>
        <fullName evidence="5">SMP-30/Gluconolactonase/LRE-like region domain-containing protein</fullName>
    </recommendedName>
</protein>
<dbReference type="Pfam" id="PF01436">
    <property type="entry name" value="NHL"/>
    <property type="match status" value="1"/>
</dbReference>
<dbReference type="PANTHER" id="PTHR24104:SF25">
    <property type="entry name" value="PROTEIN LIN-41"/>
    <property type="match status" value="1"/>
</dbReference>
<reference evidence="3 4" key="1">
    <citation type="journal article" date="2014" name="Nature">
        <title>An environmental bacterial taxon with a large and distinct metabolic repertoire.</title>
        <authorList>
            <person name="Wilson M.C."/>
            <person name="Mori T."/>
            <person name="Ruckert C."/>
            <person name="Uria A.R."/>
            <person name="Helf M.J."/>
            <person name="Takada K."/>
            <person name="Gernert C."/>
            <person name="Steffens U.A."/>
            <person name="Heycke N."/>
            <person name="Schmitt S."/>
            <person name="Rinke C."/>
            <person name="Helfrich E.J."/>
            <person name="Brachmann A.O."/>
            <person name="Gurgui C."/>
            <person name="Wakimoto T."/>
            <person name="Kracht M."/>
            <person name="Crusemann M."/>
            <person name="Hentschel U."/>
            <person name="Abe I."/>
            <person name="Matsunaga S."/>
            <person name="Kalinowski J."/>
            <person name="Takeyama H."/>
            <person name="Piel J."/>
        </authorList>
    </citation>
    <scope>NUCLEOTIDE SEQUENCE [LARGE SCALE GENOMIC DNA]</scope>
    <source>
        <strain evidence="4">TSY2</strain>
    </source>
</reference>
<name>W4MFS5_9BACT</name>
<feature type="repeat" description="NHL" evidence="2">
    <location>
        <begin position="159"/>
        <end position="202"/>
    </location>
</feature>
<dbReference type="CDD" id="cd05819">
    <property type="entry name" value="NHL"/>
    <property type="match status" value="1"/>
</dbReference>
<comment type="caution">
    <text evidence="3">The sequence shown here is derived from an EMBL/GenBank/DDBJ whole genome shotgun (WGS) entry which is preliminary data.</text>
</comment>
<dbReference type="Proteomes" id="UP000019140">
    <property type="component" value="Unassembled WGS sequence"/>
</dbReference>
<dbReference type="PANTHER" id="PTHR24104">
    <property type="entry name" value="E3 UBIQUITIN-PROTEIN LIGASE NHLRC1-RELATED"/>
    <property type="match status" value="1"/>
</dbReference>
<dbReference type="PATRIC" id="fig|1429439.4.peg.853"/>
<gene>
    <name evidence="3" type="ORF">ETSY2_05025</name>
</gene>
<dbReference type="GO" id="GO:0008270">
    <property type="term" value="F:zinc ion binding"/>
    <property type="evidence" value="ECO:0007669"/>
    <property type="project" value="UniProtKB-KW"/>
</dbReference>
<dbReference type="SUPFAM" id="SSF101898">
    <property type="entry name" value="NHL repeat"/>
    <property type="match status" value="1"/>
</dbReference>
<feature type="repeat" description="NHL" evidence="2">
    <location>
        <begin position="209"/>
        <end position="249"/>
    </location>
</feature>
<dbReference type="InterPro" id="IPR001258">
    <property type="entry name" value="NHL_repeat"/>
</dbReference>
<dbReference type="AlphaFoldDB" id="W4MFS5"/>
<sequence length="342" mass="38579">MTRPHGLLRAGYPYLKTLGMRRITNFPTDIAFGKDDTAYILCRTEGVALIRIWPLEDMEEQTDQLQQIGSYGSGDGQFIWPVQLITNSDGDIFVSDEATNRITRFSPEGEFVAKWGFGGEADGEFNGPTGIAFNPDGNMVVVDSKNHRIQTYTPEGNYLGGFGSHGSEPGQFDLPWGVHVDELGDIYVADWGNNRFQIFSRDGEVKNMVGGKGNGDGEFDRPTGIAVDAHGDIYVADWGNNRVQMFNAEGHYIWSFRGNATLSRVARTYMLTNAVPNRLRETGRLEQEQYLRRPRSVRIDDEFRLFIADYESYRIQVYQKDAIELDETQYAAPLRNPTLEVT</sequence>
<dbReference type="PROSITE" id="PS51125">
    <property type="entry name" value="NHL"/>
    <property type="match status" value="4"/>
</dbReference>
<feature type="repeat" description="NHL" evidence="2">
    <location>
        <begin position="65"/>
        <end position="108"/>
    </location>
</feature>
<feature type="repeat" description="NHL" evidence="2">
    <location>
        <begin position="119"/>
        <end position="155"/>
    </location>
</feature>